<evidence type="ECO:0000256" key="7">
    <source>
        <dbReference type="ARBA" id="ARBA00022801"/>
    </source>
</evidence>
<evidence type="ECO:0000256" key="6">
    <source>
        <dbReference type="ARBA" id="ARBA00022779"/>
    </source>
</evidence>
<keyword evidence="6 10" id="KW-0283">Flagellar rotation</keyword>
<dbReference type="GO" id="GO:0009288">
    <property type="term" value="C:bacterial-type flagellum"/>
    <property type="evidence" value="ECO:0007669"/>
    <property type="project" value="InterPro"/>
</dbReference>
<feature type="compositionally biased region" description="Basic and acidic residues" evidence="12">
    <location>
        <begin position="204"/>
        <end position="217"/>
    </location>
</feature>
<proteinExistence type="inferred from homology"/>
<comment type="subunit">
    <text evidence="10">Homodimer.</text>
</comment>
<comment type="similarity">
    <text evidence="2 10">Belongs to the CheZ family.</text>
</comment>
<dbReference type="Gene3D" id="1.10.287.500">
    <property type="entry name" value="Helix hairpin bin"/>
    <property type="match status" value="1"/>
</dbReference>
<evidence type="ECO:0000313" key="13">
    <source>
        <dbReference type="EMBL" id="RUO79803.1"/>
    </source>
</evidence>
<evidence type="ECO:0000256" key="4">
    <source>
        <dbReference type="ARBA" id="ARBA00022490"/>
    </source>
</evidence>
<feature type="site" description="Enhances dephosphorylation of CheY-P" evidence="11">
    <location>
        <position position="174"/>
    </location>
</feature>
<dbReference type="PANTHER" id="PTHR43693">
    <property type="entry name" value="PROTEIN PHOSPHATASE CHEZ"/>
    <property type="match status" value="1"/>
</dbReference>
<evidence type="ECO:0000313" key="14">
    <source>
        <dbReference type="Proteomes" id="UP000287996"/>
    </source>
</evidence>
<evidence type="ECO:0000256" key="11">
    <source>
        <dbReference type="PIRSR" id="PIRSR002884-1"/>
    </source>
</evidence>
<dbReference type="InterPro" id="IPR007439">
    <property type="entry name" value="Chemotax_Pase_CheZ"/>
</dbReference>
<dbReference type="Proteomes" id="UP000287996">
    <property type="component" value="Unassembled WGS sequence"/>
</dbReference>
<evidence type="ECO:0000256" key="2">
    <source>
        <dbReference type="ARBA" id="ARBA00005908"/>
    </source>
</evidence>
<dbReference type="PANTHER" id="PTHR43693:SF1">
    <property type="entry name" value="PROTEIN PHOSPHATASE CHEZ"/>
    <property type="match status" value="1"/>
</dbReference>
<evidence type="ECO:0000256" key="5">
    <source>
        <dbReference type="ARBA" id="ARBA00022500"/>
    </source>
</evidence>
<dbReference type="GO" id="GO:0097588">
    <property type="term" value="P:archaeal or bacterial-type flagellum-dependent cell motility"/>
    <property type="evidence" value="ECO:0007669"/>
    <property type="project" value="UniProtKB-KW"/>
</dbReference>
<dbReference type="PIRSF" id="PIRSF002884">
    <property type="entry name" value="CheZ"/>
    <property type="match status" value="1"/>
</dbReference>
<evidence type="ECO:0000256" key="9">
    <source>
        <dbReference type="ARBA" id="ARBA00029599"/>
    </source>
</evidence>
<dbReference type="Pfam" id="PF04344">
    <property type="entry name" value="CheZ"/>
    <property type="match status" value="1"/>
</dbReference>
<dbReference type="GO" id="GO:0005737">
    <property type="term" value="C:cytoplasm"/>
    <property type="evidence" value="ECO:0007669"/>
    <property type="project" value="UniProtKB-SubCell"/>
</dbReference>
<name>A0A432ZPJ3_9GAMM</name>
<comment type="function">
    <text evidence="10">Plays an important role in bacterial chemotaxis signal transduction pathway by accelerating the dephosphorylation of phosphorylated CheY (CheY-P).</text>
</comment>
<dbReference type="EMBL" id="PIQH01000008">
    <property type="protein sequence ID" value="RUO79803.1"/>
    <property type="molecule type" value="Genomic_DNA"/>
</dbReference>
<gene>
    <name evidence="13" type="ORF">CWI84_09245</name>
</gene>
<dbReference type="GO" id="GO:0006935">
    <property type="term" value="P:chemotaxis"/>
    <property type="evidence" value="ECO:0007669"/>
    <property type="project" value="UniProtKB-KW"/>
</dbReference>
<feature type="region of interest" description="Disordered" evidence="12">
    <location>
        <begin position="204"/>
        <end position="253"/>
    </location>
</feature>
<dbReference type="EC" id="3.1.3.-" evidence="10"/>
<keyword evidence="14" id="KW-1185">Reference proteome</keyword>
<comment type="caution">
    <text evidence="13">The sequence shown here is derived from an EMBL/GenBank/DDBJ whole genome shotgun (WGS) entry which is preliminary data.</text>
</comment>
<dbReference type="GO" id="GO:0050920">
    <property type="term" value="P:regulation of chemotaxis"/>
    <property type="evidence" value="ECO:0007669"/>
    <property type="project" value="InterPro"/>
</dbReference>
<protein>
    <recommendedName>
        <fullName evidence="3 10">Protein phosphatase CheZ</fullName>
        <ecNumber evidence="10">3.1.3.-</ecNumber>
    </recommendedName>
    <alternativeName>
        <fullName evidence="9 10">Chemotaxis protein CheZ</fullName>
    </alternativeName>
</protein>
<evidence type="ECO:0000256" key="3">
    <source>
        <dbReference type="ARBA" id="ARBA00018484"/>
    </source>
</evidence>
<dbReference type="OrthoDB" id="9773007at2"/>
<evidence type="ECO:0000256" key="8">
    <source>
        <dbReference type="ARBA" id="ARBA00022912"/>
    </source>
</evidence>
<evidence type="ECO:0000256" key="1">
    <source>
        <dbReference type="ARBA" id="ARBA00004496"/>
    </source>
</evidence>
<accession>A0A432ZPJ3</accession>
<sequence>MSKTAPPISIEQAKELVALLEAGNNDAANELMDQLNSHRNDKLFTSVGKLTRDLHDALQDFQVDPRILELTQDELPDAKNRLQYVISKTEDAANRTMDAVEASLPIADDMHAKVSEIQPVWERLMNREIELSEFKALCHQVDQFITESGQNASHLHGLMTEVLMAQDYQDITGQVIRRVIELVQDVEKNLIELLKLFGDLDAEKSEDSATAADDKKKSTTSSEPEGPIIDPESRDDVVDGQDEVDDLLSSLGF</sequence>
<keyword evidence="5 10" id="KW-0145">Chemotaxis</keyword>
<dbReference type="AlphaFoldDB" id="A0A432ZPJ3"/>
<dbReference type="SUPFAM" id="SSF75708">
    <property type="entry name" value="Chemotaxis phosphatase CheZ"/>
    <property type="match status" value="1"/>
</dbReference>
<keyword evidence="7 10" id="KW-0378">Hydrolase</keyword>
<keyword evidence="8 10" id="KW-0904">Protein phosphatase</keyword>
<comment type="subcellular location">
    <subcellularLocation>
        <location evidence="1 10">Cytoplasm</location>
    </subcellularLocation>
</comment>
<keyword evidence="4 10" id="KW-0963">Cytoplasm</keyword>
<evidence type="ECO:0000256" key="10">
    <source>
        <dbReference type="PIRNR" id="PIRNR002884"/>
    </source>
</evidence>
<dbReference type="GO" id="GO:0004721">
    <property type="term" value="F:phosphoprotein phosphatase activity"/>
    <property type="evidence" value="ECO:0007669"/>
    <property type="project" value="UniProtKB-KW"/>
</dbReference>
<dbReference type="InterPro" id="IPR050992">
    <property type="entry name" value="CheZ_family_phosphatases"/>
</dbReference>
<reference evidence="13 14" key="1">
    <citation type="journal article" date="2011" name="Front. Microbiol.">
        <title>Genomic signatures of strain selection and enhancement in Bacillus atrophaeus var. globigii, a historical biowarfare simulant.</title>
        <authorList>
            <person name="Gibbons H.S."/>
            <person name="Broomall S.M."/>
            <person name="McNew L.A."/>
            <person name="Daligault H."/>
            <person name="Chapman C."/>
            <person name="Bruce D."/>
            <person name="Karavis M."/>
            <person name="Krepps M."/>
            <person name="McGregor P.A."/>
            <person name="Hong C."/>
            <person name="Park K.H."/>
            <person name="Akmal A."/>
            <person name="Feldman A."/>
            <person name="Lin J.S."/>
            <person name="Chang W.E."/>
            <person name="Higgs B.W."/>
            <person name="Demirev P."/>
            <person name="Lindquist J."/>
            <person name="Liem A."/>
            <person name="Fochler E."/>
            <person name="Read T.D."/>
            <person name="Tapia R."/>
            <person name="Johnson S."/>
            <person name="Bishop-Lilly K.A."/>
            <person name="Detter C."/>
            <person name="Han C."/>
            <person name="Sozhamannan S."/>
            <person name="Rosenzweig C.N."/>
            <person name="Skowronski E.W."/>
        </authorList>
    </citation>
    <scope>NUCLEOTIDE SEQUENCE [LARGE SCALE GENOMIC DNA]</scope>
    <source>
        <strain evidence="13 14">CC-PW-9</strain>
    </source>
</reference>
<organism evidence="13 14">
    <name type="scientific">Idiomarina tyrosinivorans</name>
    <dbReference type="NCBI Taxonomy" id="1445662"/>
    <lineage>
        <taxon>Bacteria</taxon>
        <taxon>Pseudomonadati</taxon>
        <taxon>Pseudomonadota</taxon>
        <taxon>Gammaproteobacteria</taxon>
        <taxon>Alteromonadales</taxon>
        <taxon>Idiomarinaceae</taxon>
        <taxon>Idiomarina</taxon>
    </lineage>
</organism>
<dbReference type="RefSeq" id="WP_126842311.1">
    <property type="nucleotide sequence ID" value="NZ_PIQH01000008.1"/>
</dbReference>
<evidence type="ECO:0000256" key="12">
    <source>
        <dbReference type="SAM" id="MobiDB-lite"/>
    </source>
</evidence>